<feature type="region of interest" description="Disordered" evidence="1">
    <location>
        <begin position="205"/>
        <end position="227"/>
    </location>
</feature>
<organism evidence="2">
    <name type="scientific">Chaetoceros debilis</name>
    <dbReference type="NCBI Taxonomy" id="122233"/>
    <lineage>
        <taxon>Eukaryota</taxon>
        <taxon>Sar</taxon>
        <taxon>Stramenopiles</taxon>
        <taxon>Ochrophyta</taxon>
        <taxon>Bacillariophyta</taxon>
        <taxon>Coscinodiscophyceae</taxon>
        <taxon>Chaetocerotophycidae</taxon>
        <taxon>Chaetocerotales</taxon>
        <taxon>Chaetocerotaceae</taxon>
        <taxon>Chaetoceros</taxon>
    </lineage>
</organism>
<dbReference type="AlphaFoldDB" id="A0A7S3PU19"/>
<dbReference type="EMBL" id="HBIO01000224">
    <property type="protein sequence ID" value="CAE0455325.1"/>
    <property type="molecule type" value="Transcribed_RNA"/>
</dbReference>
<feature type="compositionally biased region" description="Polar residues" evidence="1">
    <location>
        <begin position="8"/>
        <end position="22"/>
    </location>
</feature>
<feature type="compositionally biased region" description="Polar residues" evidence="1">
    <location>
        <begin position="151"/>
        <end position="164"/>
    </location>
</feature>
<protein>
    <submittedName>
        <fullName evidence="2">Uncharacterized protein</fullName>
    </submittedName>
</protein>
<feature type="region of interest" description="Disordered" evidence="1">
    <location>
        <begin position="123"/>
        <end position="169"/>
    </location>
</feature>
<gene>
    <name evidence="2" type="ORF">CDEB00056_LOCUS166</name>
</gene>
<accession>A0A7S3PU19</accession>
<feature type="region of interest" description="Disordered" evidence="1">
    <location>
        <begin position="1"/>
        <end position="22"/>
    </location>
</feature>
<evidence type="ECO:0000256" key="1">
    <source>
        <dbReference type="SAM" id="MobiDB-lite"/>
    </source>
</evidence>
<proteinExistence type="predicted"/>
<name>A0A7S3PU19_9STRA</name>
<sequence>MIPRPSQPHWSSSNIDTSIRGPQQNRSFHACQSYQCPCQQLQVVMSIGEGVSGTRNVNAQSRSRNIQIVETRPKASVKEANNDTCYSSDGPSYDADSRDIYYNRATWRMYTRIREDRIMKKKRQEELVERISTPATEPEIEPETEPHDEGSNQSQSSMDCFTSTNDNDENERDDRFLKLYNFILIPNGNANGNIASANQYNALSETSSLTSSEEEASDREEIFQLDF</sequence>
<evidence type="ECO:0000313" key="2">
    <source>
        <dbReference type="EMBL" id="CAE0455325.1"/>
    </source>
</evidence>
<reference evidence="2" key="1">
    <citation type="submission" date="2021-01" db="EMBL/GenBank/DDBJ databases">
        <authorList>
            <person name="Corre E."/>
            <person name="Pelletier E."/>
            <person name="Niang G."/>
            <person name="Scheremetjew M."/>
            <person name="Finn R."/>
            <person name="Kale V."/>
            <person name="Holt S."/>
            <person name="Cochrane G."/>
            <person name="Meng A."/>
            <person name="Brown T."/>
            <person name="Cohen L."/>
        </authorList>
    </citation>
    <scope>NUCLEOTIDE SEQUENCE</scope>
    <source>
        <strain evidence="2">MM31A-1</strain>
    </source>
</reference>